<dbReference type="PANTHER" id="PTHR32063">
    <property type="match status" value="1"/>
</dbReference>
<keyword evidence="4" id="KW-1003">Cell membrane</keyword>
<dbReference type="InterPro" id="IPR027463">
    <property type="entry name" value="AcrB_DN_DC_subdom"/>
</dbReference>
<keyword evidence="6 9" id="KW-0812">Transmembrane</keyword>
<keyword evidence="7 9" id="KW-1133">Transmembrane helix</keyword>
<dbReference type="PANTHER" id="PTHR32063:SF11">
    <property type="entry name" value="CATION OR DRUG EFFLUX SYSTEM PROTEIN"/>
    <property type="match status" value="1"/>
</dbReference>
<evidence type="ECO:0000256" key="8">
    <source>
        <dbReference type="ARBA" id="ARBA00023136"/>
    </source>
</evidence>
<feature type="transmembrane region" description="Helical" evidence="9">
    <location>
        <begin position="12"/>
        <end position="32"/>
    </location>
</feature>
<keyword evidence="3 9" id="KW-0813">Transport</keyword>
<dbReference type="NCBIfam" id="NF000282">
    <property type="entry name" value="RND_permease_1"/>
    <property type="match status" value="1"/>
</dbReference>
<evidence type="ECO:0000256" key="10">
    <source>
        <dbReference type="SAM" id="MobiDB-lite"/>
    </source>
</evidence>
<dbReference type="Pfam" id="PF00873">
    <property type="entry name" value="ACR_tran"/>
    <property type="match status" value="1"/>
</dbReference>
<evidence type="ECO:0000256" key="4">
    <source>
        <dbReference type="ARBA" id="ARBA00022475"/>
    </source>
</evidence>
<reference evidence="12" key="1">
    <citation type="submission" date="2024-06" db="EMBL/GenBank/DDBJ databases">
        <title>Methylostella associata gen. nov., sp. nov., a novel Ancalomicrobiaceae-affiliated facultatively methylotrophic bacteria that feed on methanotrophs of the genus Methylococcus.</title>
        <authorList>
            <person name="Saltykova V."/>
            <person name="Danilova O.V."/>
            <person name="Oshkin I.Y."/>
            <person name="Belova S.E."/>
            <person name="Pimenov N.V."/>
            <person name="Dedysh S.N."/>
        </authorList>
    </citation>
    <scope>NUCLEOTIDE SEQUENCE</scope>
    <source>
        <strain evidence="12">S20</strain>
    </source>
</reference>
<dbReference type="FunFam" id="1.20.1640.10:FF:000001">
    <property type="entry name" value="Efflux pump membrane transporter"/>
    <property type="match status" value="1"/>
</dbReference>
<feature type="domain" description="SSD" evidence="11">
    <location>
        <begin position="368"/>
        <end position="497"/>
    </location>
</feature>
<feature type="transmembrane region" description="Helical" evidence="9">
    <location>
        <begin position="905"/>
        <end position="927"/>
    </location>
</feature>
<comment type="similarity">
    <text evidence="2 9">Belongs to the resistance-nodulation-cell division (RND) (TC 2.A.6) family.</text>
</comment>
<feature type="transmembrane region" description="Helical" evidence="9">
    <location>
        <begin position="343"/>
        <end position="362"/>
    </location>
</feature>
<dbReference type="NCBIfam" id="TIGR00915">
    <property type="entry name" value="2A0602"/>
    <property type="match status" value="1"/>
</dbReference>
<evidence type="ECO:0000256" key="9">
    <source>
        <dbReference type="RuleBase" id="RU364070"/>
    </source>
</evidence>
<keyword evidence="5 9" id="KW-0997">Cell inner membrane</keyword>
<dbReference type="GO" id="GO:0015562">
    <property type="term" value="F:efflux transmembrane transporter activity"/>
    <property type="evidence" value="ECO:0007669"/>
    <property type="project" value="InterPro"/>
</dbReference>
<feature type="transmembrane region" description="Helical" evidence="9">
    <location>
        <begin position="472"/>
        <end position="499"/>
    </location>
</feature>
<dbReference type="KEGG" id="mflg:ABS361_16640"/>
<protein>
    <recommendedName>
        <fullName evidence="9">Efflux pump membrane transporter</fullName>
    </recommendedName>
</protein>
<dbReference type="Gene3D" id="3.30.70.1320">
    <property type="entry name" value="Multidrug efflux transporter AcrB pore domain like"/>
    <property type="match status" value="1"/>
</dbReference>
<dbReference type="AlphaFoldDB" id="A0AAU7X761"/>
<evidence type="ECO:0000256" key="5">
    <source>
        <dbReference type="ARBA" id="ARBA00022519"/>
    </source>
</evidence>
<feature type="transmembrane region" description="Helical" evidence="9">
    <location>
        <begin position="440"/>
        <end position="460"/>
    </location>
</feature>
<feature type="transmembrane region" description="Helical" evidence="9">
    <location>
        <begin position="397"/>
        <end position="419"/>
    </location>
</feature>
<comment type="subcellular location">
    <subcellularLocation>
        <location evidence="1 9">Cell inner membrane</location>
        <topology evidence="1 9">Multi-pass membrane protein</topology>
    </subcellularLocation>
</comment>
<feature type="transmembrane region" description="Helical" evidence="9">
    <location>
        <begin position="880"/>
        <end position="898"/>
    </location>
</feature>
<sequence length="1090" mass="116880">MRFAHFFVDRPIFASVVSILMVLIGSIAYLALPVAQYPEIAPPTIVVRATYPGADSETVAATVAAPLEEQINGVEDMLYMSSYSSNDGSMQLTITFKLGTDLNKAQVLVQNRVAIAQPRLPATVQSLGVTTAKSSPDIMMVAVMYSPDGSYDPLYVSNYARNNVRDVLLRLDGVGDVTIFGERLYALRVWLDPDKLSAYSLTSGDVLDAVRGQNVQVSGGALGSQPSPADTAFQFVVKTQGRFEDANQFRDIIVRSTADGRVIRLKDVARIEIAAQDYTNASSLNGKPSVALGIFQRPGTNALASANQIKAKMEELAKSFPAGITYSIPFNPTEYIQASVDEVYKTLGEAVFLVVIVVLVFLQSWRTAIIPILAIPVSLIGTFAALAALGFSLNNLTLFGLVLAIGIVVDDAIVVVENVERNIALGMKPRDAAHETMDEVGTAVVAIALVLSAVFIPTAFIPGITGQFYRQFAVTIAVSTIISAINSLTLSPAMAAILLKPHEEHNKPTRNPLTRLGRWAASKFNNGFDKSANGYARVVAFVVHHRFLMLLVYGGLLFGTGYIAKILPTGFIPAQDQGYAIVVVQLPDGASLGRTQEVILRAGERVRNVEGVLATVEVAGLNAATFTPASNGAVLFVPFKSFDERLPRGRTAQVIVADIMKTLAPIQEAFTVAVPPPPVRGLGNQGGFKIQIQNREGADPRGILGLTYQMMGMAAKDPRLTGVFTTFTATTPQIYLEVDRTKAQMLNVPINAIFEALQNNLGTAYINDFNAFGRVYQVRAQADARFRQTKEDILQLKVRSARGALVPLGTMVSIKDVSGPGIVQRYNMYTSVPLQGNSAPGVSSSEGLKAMEEIAQKVLPPGTGYEWTEIAYQERLAGNSAAYIFALAVVFVFLLLAAQYESWALPLAIVLIVPMSVGSALVGVMFRGMDNNVLTQIGLVVLVGLAAKNAILIVEFANQFEVQDRRGPVAAVVEACRLRLRPILMTAFAFILGVVPLAIAVGPGAEMRQALGTAVSFGMFGVTFFGLFLTPVFYVAIRAVVMRMRRKHWHAKHGDDGHGPEGHAGGGDARHRPEGGGAPAGGDPVPNPAG</sequence>
<evidence type="ECO:0000259" key="11">
    <source>
        <dbReference type="PROSITE" id="PS50156"/>
    </source>
</evidence>
<gene>
    <name evidence="12" type="ORF">ABS361_16640</name>
</gene>
<dbReference type="InterPro" id="IPR001036">
    <property type="entry name" value="Acrflvin-R"/>
</dbReference>
<dbReference type="EMBL" id="CP158568">
    <property type="protein sequence ID" value="XBY43689.1"/>
    <property type="molecule type" value="Genomic_DNA"/>
</dbReference>
<accession>A0AAU7X761</accession>
<feature type="transmembrane region" description="Helical" evidence="9">
    <location>
        <begin position="369"/>
        <end position="391"/>
    </location>
</feature>
<feature type="transmembrane region" description="Helical" evidence="9">
    <location>
        <begin position="983"/>
        <end position="1002"/>
    </location>
</feature>
<feature type="region of interest" description="Disordered" evidence="10">
    <location>
        <begin position="1051"/>
        <end position="1090"/>
    </location>
</feature>
<dbReference type="Gene3D" id="3.30.2090.10">
    <property type="entry name" value="Multidrug efflux transporter AcrB TolC docking domain, DN and DC subdomains"/>
    <property type="match status" value="2"/>
</dbReference>
<dbReference type="GO" id="GO:0005886">
    <property type="term" value="C:plasma membrane"/>
    <property type="evidence" value="ECO:0007669"/>
    <property type="project" value="UniProtKB-SubCell"/>
</dbReference>
<name>A0AAU7X761_9HYPH</name>
<dbReference type="SUPFAM" id="SSF82866">
    <property type="entry name" value="Multidrug efflux transporter AcrB transmembrane domain"/>
    <property type="match status" value="2"/>
</dbReference>
<dbReference type="InterPro" id="IPR000731">
    <property type="entry name" value="SSD"/>
</dbReference>
<dbReference type="PROSITE" id="PS50156">
    <property type="entry name" value="SSD"/>
    <property type="match status" value="1"/>
</dbReference>
<dbReference type="PRINTS" id="PR00702">
    <property type="entry name" value="ACRIFLAVINRP"/>
</dbReference>
<organism evidence="12">
    <name type="scientific">Methyloraptor flagellatus</name>
    <dbReference type="NCBI Taxonomy" id="3162530"/>
    <lineage>
        <taxon>Bacteria</taxon>
        <taxon>Pseudomonadati</taxon>
        <taxon>Pseudomonadota</taxon>
        <taxon>Alphaproteobacteria</taxon>
        <taxon>Hyphomicrobiales</taxon>
        <taxon>Ancalomicrobiaceae</taxon>
        <taxon>Methyloraptor</taxon>
    </lineage>
</organism>
<evidence type="ECO:0000256" key="2">
    <source>
        <dbReference type="ARBA" id="ARBA00010942"/>
    </source>
</evidence>
<feature type="compositionally biased region" description="Basic and acidic residues" evidence="10">
    <location>
        <begin position="1052"/>
        <end position="1061"/>
    </location>
</feature>
<dbReference type="Gene3D" id="3.30.70.1430">
    <property type="entry name" value="Multidrug efflux transporter AcrB pore domain"/>
    <property type="match status" value="2"/>
</dbReference>
<dbReference type="SUPFAM" id="SSF82693">
    <property type="entry name" value="Multidrug efflux transporter AcrB pore domain, PN1, PN2, PC1 and PC2 subdomains"/>
    <property type="match status" value="3"/>
</dbReference>
<evidence type="ECO:0000256" key="7">
    <source>
        <dbReference type="ARBA" id="ARBA00022989"/>
    </source>
</evidence>
<keyword evidence="8 9" id="KW-0472">Membrane</keyword>
<evidence type="ECO:0000313" key="12">
    <source>
        <dbReference type="EMBL" id="XBY43689.1"/>
    </source>
</evidence>
<feature type="transmembrane region" description="Helical" evidence="9">
    <location>
        <begin position="933"/>
        <end position="957"/>
    </location>
</feature>
<dbReference type="GO" id="GO:0042910">
    <property type="term" value="F:xenobiotic transmembrane transporter activity"/>
    <property type="evidence" value="ECO:0007669"/>
    <property type="project" value="TreeGrafter"/>
</dbReference>
<dbReference type="GO" id="GO:0009636">
    <property type="term" value="P:response to toxic substance"/>
    <property type="evidence" value="ECO:0007669"/>
    <property type="project" value="UniProtKB-ARBA"/>
</dbReference>
<proteinExistence type="inferred from homology"/>
<dbReference type="RefSeq" id="WP_407048790.1">
    <property type="nucleotide sequence ID" value="NZ_CP158568.1"/>
</dbReference>
<feature type="transmembrane region" description="Helical" evidence="9">
    <location>
        <begin position="547"/>
        <end position="564"/>
    </location>
</feature>
<dbReference type="FunFam" id="3.30.70.1430:FF:000001">
    <property type="entry name" value="Efflux pump membrane transporter"/>
    <property type="match status" value="1"/>
</dbReference>
<evidence type="ECO:0000256" key="3">
    <source>
        <dbReference type="ARBA" id="ARBA00022448"/>
    </source>
</evidence>
<dbReference type="Gene3D" id="1.20.1640.10">
    <property type="entry name" value="Multidrug efflux transporter AcrB transmembrane domain"/>
    <property type="match status" value="2"/>
</dbReference>
<dbReference type="InterPro" id="IPR004764">
    <property type="entry name" value="MdtF-like"/>
</dbReference>
<evidence type="ECO:0000256" key="1">
    <source>
        <dbReference type="ARBA" id="ARBA00004429"/>
    </source>
</evidence>
<feature type="transmembrane region" description="Helical" evidence="9">
    <location>
        <begin position="1014"/>
        <end position="1037"/>
    </location>
</feature>
<dbReference type="Gene3D" id="3.30.70.1440">
    <property type="entry name" value="Multidrug efflux transporter AcrB pore domain"/>
    <property type="match status" value="1"/>
</dbReference>
<evidence type="ECO:0000256" key="6">
    <source>
        <dbReference type="ARBA" id="ARBA00022692"/>
    </source>
</evidence>
<dbReference type="SUPFAM" id="SSF82714">
    <property type="entry name" value="Multidrug efflux transporter AcrB TolC docking domain, DN and DC subdomains"/>
    <property type="match status" value="2"/>
</dbReference>